<feature type="region of interest" description="Disordered" evidence="1">
    <location>
        <begin position="709"/>
        <end position="810"/>
    </location>
</feature>
<feature type="compositionally biased region" description="Low complexity" evidence="1">
    <location>
        <begin position="739"/>
        <end position="748"/>
    </location>
</feature>
<proteinExistence type="predicted"/>
<feature type="region of interest" description="Disordered" evidence="1">
    <location>
        <begin position="218"/>
        <end position="375"/>
    </location>
</feature>
<accession>A0A158BC30</accession>
<feature type="region of interest" description="Disordered" evidence="1">
    <location>
        <begin position="600"/>
        <end position="695"/>
    </location>
</feature>
<dbReference type="EMBL" id="FCNX02000006">
    <property type="protein sequence ID" value="SAK67621.1"/>
    <property type="molecule type" value="Genomic_DNA"/>
</dbReference>
<organism evidence="2 3">
    <name type="scientific">Caballeronia fortuita</name>
    <dbReference type="NCBI Taxonomy" id="1777138"/>
    <lineage>
        <taxon>Bacteria</taxon>
        <taxon>Pseudomonadati</taxon>
        <taxon>Pseudomonadota</taxon>
        <taxon>Betaproteobacteria</taxon>
        <taxon>Burkholderiales</taxon>
        <taxon>Burkholderiaceae</taxon>
        <taxon>Caballeronia</taxon>
    </lineage>
</organism>
<comment type="caution">
    <text evidence="2">The sequence shown here is derived from an EMBL/GenBank/DDBJ whole genome shotgun (WGS) entry which is preliminary data.</text>
</comment>
<feature type="compositionally biased region" description="Basic and acidic residues" evidence="1">
    <location>
        <begin position="346"/>
        <end position="359"/>
    </location>
</feature>
<feature type="compositionally biased region" description="Polar residues" evidence="1">
    <location>
        <begin position="327"/>
        <end position="344"/>
    </location>
</feature>
<feature type="region of interest" description="Disordered" evidence="1">
    <location>
        <begin position="502"/>
        <end position="526"/>
    </location>
</feature>
<feature type="compositionally biased region" description="Polar residues" evidence="1">
    <location>
        <begin position="668"/>
        <end position="680"/>
    </location>
</feature>
<dbReference type="STRING" id="1777138.AWB77_02635"/>
<sequence>MSVKLKPITGSEPIWGDVKPTQSQLDLINRSPTFVAQLNAANERVSAGTLQPMFVNANLPADGLYNYDNKRLEFAPDVGEKTDGEFVNLLAHELGHVNYDPSDMSFKDKYPGAMNPRDPGAYPGYGMLSVLNETGGAYNNWKIGNQINNSLAADGLPAIEANTSEPEAYAAFDAAAKNRPAGLTEAQNDNRIIQQGMGATAAHDRHFTDGTYDYDARHFSGLPPIEPGPPVSASYQGDPNTGDITSATQNWQSGDVSTQKYQDGRLQSNETADASGKLLQSSSYTYRPDGGYGMTVKDGEGKTLQQSDFNPDGSGVERGFNPDGSKLETQFNPDNRTTRMTQYDANGRETQKDYFDPNEARNTNQVVTHPDGSRSLYSFNDMNKVGLQNDYDAQGNRTGMSAYDPDTGRMNLNVRYNADGSRVTETIGADGAGTRVTTDANGNRSPEQAVNYTPAEMQTFNAQADKVAGIAPPQPVGANNALGGQQNYFDPATNRVTNQVVTGPDGSRTLNSYNDQNTLGSRVQFDPEGNRVSAKYFDPVTETLNKNIDYQPDGSRVVTTPNNADFSMMTQSYNAKNQLTQTQNISPMGMQTTHYDPETGQVTGENTTNPDGGHTIESRNAQGNVGAINSYDANGRPTSSTSYDPNAGSGTLTHVTYKPDGSRDVDQATGTQHTSYTVGSDGQEHDRQTGPLSPANAATFADWKKYEAQTPAGDGTQPQASAQSQTQNVAAAASGDTLQPAPAAQQQQDIATGGDITKQATAASEDASAQKTATQSSAAYADSDTQSAAPVDDVAPAADAGQETSDTASA</sequence>
<evidence type="ECO:0000313" key="3">
    <source>
        <dbReference type="Proteomes" id="UP000054903"/>
    </source>
</evidence>
<reference evidence="2" key="1">
    <citation type="submission" date="2016-01" db="EMBL/GenBank/DDBJ databases">
        <authorList>
            <person name="Peeters C."/>
        </authorList>
    </citation>
    <scope>NUCLEOTIDE SEQUENCE</scope>
    <source>
        <strain evidence="2">LMG 29320</strain>
    </source>
</reference>
<feature type="compositionally biased region" description="Polar residues" evidence="1">
    <location>
        <begin position="600"/>
        <end position="610"/>
    </location>
</feature>
<feature type="compositionally biased region" description="Polar residues" evidence="1">
    <location>
        <begin position="636"/>
        <end position="654"/>
    </location>
</feature>
<dbReference type="Proteomes" id="UP000054903">
    <property type="component" value="Unassembled WGS sequence"/>
</dbReference>
<feature type="compositionally biased region" description="Low complexity" evidence="1">
    <location>
        <begin position="716"/>
        <end position="727"/>
    </location>
</feature>
<feature type="compositionally biased region" description="Low complexity" evidence="1">
    <location>
        <begin position="767"/>
        <end position="781"/>
    </location>
</feature>
<evidence type="ECO:0000313" key="2">
    <source>
        <dbReference type="EMBL" id="SAK67621.1"/>
    </source>
</evidence>
<dbReference type="RefSeq" id="WP_061134861.1">
    <property type="nucleotide sequence ID" value="NZ_FCNX02000006.1"/>
</dbReference>
<name>A0A158BC30_9BURK</name>
<dbReference type="AlphaFoldDB" id="A0A158BC30"/>
<protein>
    <submittedName>
        <fullName evidence="2">Peptidase M10A and M12B, matrixin and adamalysin</fullName>
    </submittedName>
</protein>
<dbReference type="OrthoDB" id="8731939at2"/>
<gene>
    <name evidence="2" type="ORF">AWB77_02635</name>
</gene>
<evidence type="ECO:0000256" key="1">
    <source>
        <dbReference type="SAM" id="MobiDB-lite"/>
    </source>
</evidence>
<feature type="compositionally biased region" description="Polar residues" evidence="1">
    <location>
        <begin position="233"/>
        <end position="285"/>
    </location>
</feature>
<keyword evidence="3" id="KW-1185">Reference proteome</keyword>
<feature type="compositionally biased region" description="Polar residues" evidence="1">
    <location>
        <begin position="508"/>
        <end position="521"/>
    </location>
</feature>
<dbReference type="Gene3D" id="3.90.930.1">
    <property type="match status" value="2"/>
</dbReference>
<feature type="compositionally biased region" description="Low complexity" evidence="1">
    <location>
        <begin position="788"/>
        <end position="800"/>
    </location>
</feature>